<keyword evidence="3" id="KW-0472">Membrane</keyword>
<dbReference type="EMBL" id="BRZM01001981">
    <property type="protein sequence ID" value="GLD74069.1"/>
    <property type="molecule type" value="Genomic_DNA"/>
</dbReference>
<keyword evidence="3" id="KW-0812">Transmembrane</keyword>
<proteinExistence type="predicted"/>
<dbReference type="PANTHER" id="PTHR14106">
    <property type="entry name" value="TRIADIN"/>
    <property type="match status" value="1"/>
</dbReference>
<evidence type="ECO:0000256" key="3">
    <source>
        <dbReference type="SAM" id="Phobius"/>
    </source>
</evidence>
<evidence type="ECO:0000256" key="1">
    <source>
        <dbReference type="ARBA" id="ARBA00004157"/>
    </source>
</evidence>
<dbReference type="GO" id="GO:0005102">
    <property type="term" value="F:signaling receptor binding"/>
    <property type="evidence" value="ECO:0007669"/>
    <property type="project" value="InterPro"/>
</dbReference>
<sequence>MAEGSKAASSPSAGGPSGAAEPQTSSLKSKGLGLLRKVKVSVELLFALAALLSWVVVGVVMFDFVEYKAVPDIQQIITDPVQAVNDAVDEVSTLLNKFQECAPDLSDPMSAATYAAEEISGAKDGIVRYFSDEEGNFYLSYVDPVVIGRRAFHSSNDFMCGVVGSVRDTLCAIVDTVLDTVSDIDKGKTDLSYIDPVVIGRDVFSVTNEFICGVGDYIQDVLCAILDTILDVVKGTIDISFMDPVVIGRNIFSVINDTVNGVAGYIKDVLCTILDSILDITKGTTDISFIDPVVIGRNVFSVTNDFVSGVAGYIQDVLCAILDVILDTLKDIQDAVGFSPMSVLKRTAEITTEQINMLASYVIGEQGIMPEVSIDPMKVVEDAVLEVTDKKDLFLAYMSSMFIGDQGEPIATPVVNVVTEKDETVAAPGDITLVRRKGEFLPPFEKVTEIMHAAKDEAAPAAELSEDSKIVEQEEEEAEVPTEAASETDVQEPR</sequence>
<evidence type="ECO:0008006" key="6">
    <source>
        <dbReference type="Google" id="ProtNLM"/>
    </source>
</evidence>
<evidence type="ECO:0000256" key="2">
    <source>
        <dbReference type="SAM" id="MobiDB-lite"/>
    </source>
</evidence>
<evidence type="ECO:0000313" key="5">
    <source>
        <dbReference type="Proteomes" id="UP001279410"/>
    </source>
</evidence>
<dbReference type="GO" id="GO:0033017">
    <property type="term" value="C:sarcoplasmic reticulum membrane"/>
    <property type="evidence" value="ECO:0007669"/>
    <property type="project" value="UniProtKB-SubCell"/>
</dbReference>
<dbReference type="AlphaFoldDB" id="A0AAD3RKR5"/>
<dbReference type="InterPro" id="IPR010798">
    <property type="entry name" value="Triadin"/>
</dbReference>
<comment type="caution">
    <text evidence="4">The sequence shown here is derived from an EMBL/GenBank/DDBJ whole genome shotgun (WGS) entry which is preliminary data.</text>
</comment>
<keyword evidence="3" id="KW-1133">Transmembrane helix</keyword>
<name>A0AAD3RKR5_LATJO</name>
<gene>
    <name evidence="4" type="ORF">AKAME5_002539600</name>
</gene>
<protein>
    <recommendedName>
        <fullName evidence="6">Triadin</fullName>
    </recommendedName>
</protein>
<keyword evidence="5" id="KW-1185">Reference proteome</keyword>
<feature type="transmembrane region" description="Helical" evidence="3">
    <location>
        <begin position="44"/>
        <end position="65"/>
    </location>
</feature>
<accession>A0AAD3RKR5</accession>
<dbReference type="PANTHER" id="PTHR14106:SF0">
    <property type="entry name" value="TRIADIN"/>
    <property type="match status" value="1"/>
</dbReference>
<organism evidence="4 5">
    <name type="scientific">Lates japonicus</name>
    <name type="common">Japanese lates</name>
    <dbReference type="NCBI Taxonomy" id="270547"/>
    <lineage>
        <taxon>Eukaryota</taxon>
        <taxon>Metazoa</taxon>
        <taxon>Chordata</taxon>
        <taxon>Craniata</taxon>
        <taxon>Vertebrata</taxon>
        <taxon>Euteleostomi</taxon>
        <taxon>Actinopterygii</taxon>
        <taxon>Neopterygii</taxon>
        <taxon>Teleostei</taxon>
        <taxon>Neoteleostei</taxon>
        <taxon>Acanthomorphata</taxon>
        <taxon>Carangaria</taxon>
        <taxon>Carangaria incertae sedis</taxon>
        <taxon>Centropomidae</taxon>
        <taxon>Lates</taxon>
    </lineage>
</organism>
<comment type="subcellular location">
    <subcellularLocation>
        <location evidence="1">Sarcoplasmic reticulum membrane</location>
        <topology evidence="1">Single-pass type II membrane protein</topology>
    </subcellularLocation>
</comment>
<feature type="region of interest" description="Disordered" evidence="2">
    <location>
        <begin position="1"/>
        <end position="25"/>
    </location>
</feature>
<reference evidence="4" key="1">
    <citation type="submission" date="2022-08" db="EMBL/GenBank/DDBJ databases">
        <title>Genome sequencing of akame (Lates japonicus).</title>
        <authorList>
            <person name="Hashiguchi Y."/>
            <person name="Takahashi H."/>
        </authorList>
    </citation>
    <scope>NUCLEOTIDE SEQUENCE</scope>
    <source>
        <strain evidence="4">Kochi</strain>
    </source>
</reference>
<evidence type="ECO:0000313" key="4">
    <source>
        <dbReference type="EMBL" id="GLD74069.1"/>
    </source>
</evidence>
<feature type="region of interest" description="Disordered" evidence="2">
    <location>
        <begin position="455"/>
        <end position="494"/>
    </location>
</feature>
<dbReference type="Proteomes" id="UP001279410">
    <property type="component" value="Unassembled WGS sequence"/>
</dbReference>